<evidence type="ECO:0000256" key="2">
    <source>
        <dbReference type="ARBA" id="ARBA00022695"/>
    </source>
</evidence>
<evidence type="ECO:0000256" key="1">
    <source>
        <dbReference type="ARBA" id="ARBA00022679"/>
    </source>
</evidence>
<evidence type="ECO:0000259" key="5">
    <source>
        <dbReference type="Pfam" id="PF12804"/>
    </source>
</evidence>
<dbReference type="InterPro" id="IPR050065">
    <property type="entry name" value="GlmU-like"/>
</dbReference>
<dbReference type="Proteomes" id="UP000316781">
    <property type="component" value="Unassembled WGS sequence"/>
</dbReference>
<dbReference type="InterPro" id="IPR025877">
    <property type="entry name" value="MobA-like_NTP_Trfase"/>
</dbReference>
<dbReference type="RefSeq" id="WP_142862954.1">
    <property type="nucleotide sequence ID" value="NZ_VJMF01000040.1"/>
</dbReference>
<evidence type="ECO:0000256" key="3">
    <source>
        <dbReference type="ARBA" id="ARBA00022842"/>
    </source>
</evidence>
<dbReference type="Pfam" id="PF00483">
    <property type="entry name" value="NTP_transferase"/>
    <property type="match status" value="1"/>
</dbReference>
<evidence type="ECO:0000259" key="4">
    <source>
        <dbReference type="Pfam" id="PF00483"/>
    </source>
</evidence>
<evidence type="ECO:0000313" key="6">
    <source>
        <dbReference type="EMBL" id="TRL33955.1"/>
    </source>
</evidence>
<dbReference type="GO" id="GO:0016779">
    <property type="term" value="F:nucleotidyltransferase activity"/>
    <property type="evidence" value="ECO:0007669"/>
    <property type="project" value="UniProtKB-KW"/>
</dbReference>
<name>A0A549SWG8_METSR</name>
<dbReference type="PANTHER" id="PTHR43584:SF8">
    <property type="entry name" value="N-ACETYLMURAMATE ALPHA-1-PHOSPHATE URIDYLYLTRANSFERASE"/>
    <property type="match status" value="1"/>
</dbReference>
<dbReference type="SUPFAM" id="SSF53448">
    <property type="entry name" value="Nucleotide-diphospho-sugar transferases"/>
    <property type="match status" value="2"/>
</dbReference>
<dbReference type="InterPro" id="IPR029044">
    <property type="entry name" value="Nucleotide-diphossugar_trans"/>
</dbReference>
<sequence>MQIIIPLAGKSPFFPPDHYFFPKCLVEIRGRPMVEWVVENLKNLKLDARFLFVIHQEEVARFSLDRTLRLLTDGRCEIVSLRRPTQGALCSALLAIDHLDLDKPVVVANGDQIIDTDLPAVLTSFRNVEAQAGVITFDSVHPRWSYVAIDGSGSVVQAAEKSVISRNAIAGLYYFETARIFIEAAMRSIENKAQVGGQFYIAPCLNEIILNGGKVAHFPILDRQYYSFYSPDRISHFEKSAPTRDHLARGDAVVAETRVVVPAAGLGSRFAKAGYSKPKPFIDVLGKPMIEHVIRNVTPGGAKVHLLLRKEHILAESRLVESFIGRHYQLHEVDKTTEGTACTLLLAREYFDDDKPMLVANADQLVDFSVDDFVRDCAVRGLDGSILVFRDPGRNPKWSFARIDEEGLVLEVAEKKAISDLATVGVYLFRRGADFVAAAIDMIARNDRVNNEFYTCPVYNYMIAAGLKIGVYEVSQSSMHGLGTPEDLDAYLSIHRPH</sequence>
<gene>
    <name evidence="6" type="ORF">FM996_10500</name>
</gene>
<keyword evidence="2" id="KW-0548">Nucleotidyltransferase</keyword>
<dbReference type="AlphaFoldDB" id="A0A549SWG8"/>
<reference evidence="6 7" key="1">
    <citation type="submission" date="2019-07" db="EMBL/GenBank/DDBJ databases">
        <title>Ln-dependent methylotrophs.</title>
        <authorList>
            <person name="Tani A."/>
        </authorList>
    </citation>
    <scope>NUCLEOTIDE SEQUENCE [LARGE SCALE GENOMIC DNA]</scope>
    <source>
        <strain evidence="6 7">SM89A</strain>
    </source>
</reference>
<accession>A0A549SWG8</accession>
<dbReference type="PANTHER" id="PTHR43584">
    <property type="entry name" value="NUCLEOTIDYL TRANSFERASE"/>
    <property type="match status" value="1"/>
</dbReference>
<organism evidence="6 7">
    <name type="scientific">Methylosinus sporium</name>
    <dbReference type="NCBI Taxonomy" id="428"/>
    <lineage>
        <taxon>Bacteria</taxon>
        <taxon>Pseudomonadati</taxon>
        <taxon>Pseudomonadota</taxon>
        <taxon>Alphaproteobacteria</taxon>
        <taxon>Hyphomicrobiales</taxon>
        <taxon>Methylocystaceae</taxon>
        <taxon>Methylosinus</taxon>
    </lineage>
</organism>
<proteinExistence type="predicted"/>
<dbReference type="CDD" id="cd04183">
    <property type="entry name" value="GT2_BcE_like"/>
    <property type="match status" value="2"/>
</dbReference>
<keyword evidence="3" id="KW-0460">Magnesium</keyword>
<comment type="caution">
    <text evidence="6">The sequence shown here is derived from an EMBL/GenBank/DDBJ whole genome shotgun (WGS) entry which is preliminary data.</text>
</comment>
<evidence type="ECO:0000313" key="7">
    <source>
        <dbReference type="Proteomes" id="UP000316781"/>
    </source>
</evidence>
<dbReference type="InterPro" id="IPR005835">
    <property type="entry name" value="NTP_transferase_dom"/>
</dbReference>
<protein>
    <submittedName>
        <fullName evidence="6">Nucleotidyl transferase</fullName>
    </submittedName>
</protein>
<dbReference type="EMBL" id="VJMF01000040">
    <property type="protein sequence ID" value="TRL33955.1"/>
    <property type="molecule type" value="Genomic_DNA"/>
</dbReference>
<feature type="domain" description="Nucleotidyl transferase" evidence="4">
    <location>
        <begin position="260"/>
        <end position="433"/>
    </location>
</feature>
<keyword evidence="1 6" id="KW-0808">Transferase</keyword>
<dbReference type="Gene3D" id="3.90.550.10">
    <property type="entry name" value="Spore Coat Polysaccharide Biosynthesis Protein SpsA, Chain A"/>
    <property type="match status" value="2"/>
</dbReference>
<dbReference type="Pfam" id="PF12804">
    <property type="entry name" value="NTP_transf_3"/>
    <property type="match status" value="1"/>
</dbReference>
<feature type="domain" description="MobA-like NTP transferase" evidence="5">
    <location>
        <begin position="22"/>
        <end position="140"/>
    </location>
</feature>